<feature type="domain" description="PiggyBac transposable element-derived protein" evidence="1">
    <location>
        <begin position="1"/>
        <end position="218"/>
    </location>
</feature>
<evidence type="ECO:0000313" key="2">
    <source>
        <dbReference type="Proteomes" id="UP001652625"/>
    </source>
</evidence>
<dbReference type="PANTHER" id="PTHR47272:SF1">
    <property type="entry name" value="PIGGYBAC TRANSPOSABLE ELEMENT-DERIVED PROTEIN 3-LIKE"/>
    <property type="match status" value="1"/>
</dbReference>
<reference evidence="3" key="1">
    <citation type="submission" date="2025-08" db="UniProtKB">
        <authorList>
            <consortium name="RefSeq"/>
        </authorList>
    </citation>
    <scope>IDENTIFICATION</scope>
</reference>
<dbReference type="RefSeq" id="XP_065668109.1">
    <property type="nucleotide sequence ID" value="XM_065812037.1"/>
</dbReference>
<organism evidence="2 3">
    <name type="scientific">Hydra vulgaris</name>
    <name type="common">Hydra</name>
    <name type="synonym">Hydra attenuata</name>
    <dbReference type="NCBI Taxonomy" id="6087"/>
    <lineage>
        <taxon>Eukaryota</taxon>
        <taxon>Metazoa</taxon>
        <taxon>Cnidaria</taxon>
        <taxon>Hydrozoa</taxon>
        <taxon>Hydroidolina</taxon>
        <taxon>Anthoathecata</taxon>
        <taxon>Aplanulata</taxon>
        <taxon>Hydridae</taxon>
        <taxon>Hydra</taxon>
    </lineage>
</organism>
<protein>
    <submittedName>
        <fullName evidence="3">PiggyBac transposable element-derived protein 2-like</fullName>
    </submittedName>
</protein>
<dbReference type="InterPro" id="IPR029526">
    <property type="entry name" value="PGBD"/>
</dbReference>
<dbReference type="GeneID" id="136088340"/>
<name>A0ABM4D1I4_HYDVU</name>
<proteinExistence type="predicted"/>
<evidence type="ECO:0000313" key="3">
    <source>
        <dbReference type="RefSeq" id="XP_065668109.1"/>
    </source>
</evidence>
<dbReference type="Proteomes" id="UP001652625">
    <property type="component" value="Chromosome 12"/>
</dbReference>
<sequence length="223" mass="26104">MYWTQHNKYASIADVMTLKRFEVLKKYFHANDNTHMPKKGTADYDHLYKVRPIVQSILDMCRLVEQEECQFNDEQIISTKSRCPIRQYLSKKPHKWGIKVWARCGVSRLPYDFTVHLGKKNTDISKEYGKVGAVVLKLVTHLLKNIEHKIFMDNLFTSIKLFITLKDLGIWAVGTIRNTRPHGAKNAMSKKEELEKMGHGSLKYRLDFNYNITVIRWMLNGVI</sequence>
<accession>A0ABM4D1I4</accession>
<evidence type="ECO:0000259" key="1">
    <source>
        <dbReference type="Pfam" id="PF13843"/>
    </source>
</evidence>
<dbReference type="Pfam" id="PF13843">
    <property type="entry name" value="DDE_Tnp_1_7"/>
    <property type="match status" value="1"/>
</dbReference>
<dbReference type="PANTHER" id="PTHR47272">
    <property type="entry name" value="DDE_TNP_1_7 DOMAIN-CONTAINING PROTEIN"/>
    <property type="match status" value="1"/>
</dbReference>
<gene>
    <name evidence="3" type="primary">LOC136088340</name>
</gene>
<keyword evidence="2" id="KW-1185">Reference proteome</keyword>